<name>A0A5E6M6R5_9BACT</name>
<feature type="compositionally biased region" description="Polar residues" evidence="1">
    <location>
        <begin position="502"/>
        <end position="511"/>
    </location>
</feature>
<reference evidence="2 3" key="1">
    <citation type="submission" date="2019-09" db="EMBL/GenBank/DDBJ databases">
        <authorList>
            <person name="Cremers G."/>
        </authorList>
    </citation>
    <scope>NUCLEOTIDE SEQUENCE [LARGE SCALE GENOMIC DNA]</scope>
    <source>
        <strain evidence="2">4A</strain>
    </source>
</reference>
<proteinExistence type="predicted"/>
<feature type="region of interest" description="Disordered" evidence="1">
    <location>
        <begin position="159"/>
        <end position="181"/>
    </location>
</feature>
<feature type="region of interest" description="Disordered" evidence="1">
    <location>
        <begin position="37"/>
        <end position="107"/>
    </location>
</feature>
<feature type="compositionally biased region" description="Low complexity" evidence="1">
    <location>
        <begin position="65"/>
        <end position="101"/>
    </location>
</feature>
<feature type="compositionally biased region" description="Low complexity" evidence="1">
    <location>
        <begin position="40"/>
        <end position="53"/>
    </location>
</feature>
<dbReference type="RefSeq" id="WP_142659293.1">
    <property type="nucleotide sequence ID" value="NZ_CABFVA020000014.1"/>
</dbReference>
<accession>A0A5E6M6R5</accession>
<keyword evidence="3" id="KW-1185">Reference proteome</keyword>
<dbReference type="EMBL" id="CABFVA020000014">
    <property type="protein sequence ID" value="VVM05047.1"/>
    <property type="molecule type" value="Genomic_DNA"/>
</dbReference>
<dbReference type="Proteomes" id="UP000334923">
    <property type="component" value="Unassembled WGS sequence"/>
</dbReference>
<organism evidence="2 3">
    <name type="scientific">Methylacidimicrobium tartarophylax</name>
    <dbReference type="NCBI Taxonomy" id="1041768"/>
    <lineage>
        <taxon>Bacteria</taxon>
        <taxon>Pseudomonadati</taxon>
        <taxon>Verrucomicrobiota</taxon>
        <taxon>Methylacidimicrobium</taxon>
    </lineage>
</organism>
<gene>
    <name evidence="2" type="ORF">MAMT_00433</name>
</gene>
<dbReference type="AlphaFoldDB" id="A0A5E6M6R5"/>
<evidence type="ECO:0000313" key="3">
    <source>
        <dbReference type="Proteomes" id="UP000334923"/>
    </source>
</evidence>
<evidence type="ECO:0000313" key="2">
    <source>
        <dbReference type="EMBL" id="VVM05047.1"/>
    </source>
</evidence>
<protein>
    <submittedName>
        <fullName evidence="2">Uncharacterized protein</fullName>
    </submittedName>
</protein>
<feature type="region of interest" description="Disordered" evidence="1">
    <location>
        <begin position="484"/>
        <end position="511"/>
    </location>
</feature>
<sequence length="511" mass="53349">MRSQGLWTFWLLLWVTFLLAPEGSLKSYGQVSIAPPAEGADASQSPSPESDSSGGAGLVNTAVMPDGASTPAPTAPTDAAAPAAADSGGAASGAAQDGSTAPPAGNGCCPPLPNSVFPAAAAQLSTAQAAEGTAAAGAAVGANMGAAAAAAAAATALQSSRRGPGLTPVPASRQFPPSQPNPITVADQRNWAAIDKAGVQIITIGEHHFDPAMMDAEAKFLQSAYAHGFRNLILEYPTAKQKELDAFLKNPSYQNMAEVDLGFGPDSPTQQQHSKDVKIMAAAFQTIDSQTPRMLKATAIASGNSPALVDALQGRMQMFYLWRHAHNTGYQVIAGDLDRNAGLDQNGNLIVNSPSRQITPKESMDFLKSPDGMRERNESIAAIAANVTRPNARTISIGGAYHTGFRPNERMSTTSKPNATYPGLNYIWENIYHIPSVAIVQSGISRQGYLAELGSGYFSKPVKLAQFNQQAAANIALDPSRAPYDPLSGKPIHHSLSDAVNRRQSSVPQGP</sequence>
<dbReference type="OrthoDB" id="9857061at2"/>
<evidence type="ECO:0000256" key="1">
    <source>
        <dbReference type="SAM" id="MobiDB-lite"/>
    </source>
</evidence>